<dbReference type="InterPro" id="IPR038418">
    <property type="entry name" value="6-PTP_synth/QueD_sf"/>
</dbReference>
<evidence type="ECO:0000256" key="2">
    <source>
        <dbReference type="ARBA" id="ARBA00008900"/>
    </source>
</evidence>
<dbReference type="PIRSF" id="PIRSF006113">
    <property type="entry name" value="PTP_synth"/>
    <property type="match status" value="1"/>
</dbReference>
<dbReference type="SUPFAM" id="SSF55620">
    <property type="entry name" value="Tetrahydrobiopterin biosynthesis enzymes-like"/>
    <property type="match status" value="1"/>
</dbReference>
<reference evidence="11 12" key="1">
    <citation type="submission" date="2020-02" db="EMBL/GenBank/DDBJ databases">
        <title>Balneolaceae bacterium YR4-1, complete genome.</title>
        <authorList>
            <person name="Li Y."/>
            <person name="Wu S."/>
        </authorList>
    </citation>
    <scope>NUCLEOTIDE SEQUENCE [LARGE SCALE GENOMIC DNA]</scope>
    <source>
        <strain evidence="11 12">YR4-1</strain>
    </source>
</reference>
<dbReference type="EMBL" id="JAALLT010000002">
    <property type="protein sequence ID" value="NGP75992.1"/>
    <property type="molecule type" value="Genomic_DNA"/>
</dbReference>
<keyword evidence="5 8" id="KW-0862">Zinc</keyword>
<dbReference type="GO" id="GO:0046872">
    <property type="term" value="F:metal ion binding"/>
    <property type="evidence" value="ECO:0007669"/>
    <property type="project" value="UniProtKB-KW"/>
</dbReference>
<evidence type="ECO:0000256" key="9">
    <source>
        <dbReference type="PIRSR" id="PIRSR006113-1"/>
    </source>
</evidence>
<comment type="similarity">
    <text evidence="2 8">Belongs to the PTPS family. QueD subfamily.</text>
</comment>
<sequence>MILVNRKAHFNAAHRLHNPDKSDEWNEKRYGKCNHENWHGHNYNMVVTVAGEPDEDTGYVIDLSELKAIINDRIIEKCDHKNLNLDVDFLEGIIPSTENLVKAFFKELEEPIKDASSENGFLYSVTLEETERNSAEYCPYLLERKLPV</sequence>
<dbReference type="RefSeq" id="WP_165139956.1">
    <property type="nucleotide sequence ID" value="NZ_JAALLT010000002.1"/>
</dbReference>
<evidence type="ECO:0000256" key="5">
    <source>
        <dbReference type="ARBA" id="ARBA00022833"/>
    </source>
</evidence>
<evidence type="ECO:0000256" key="6">
    <source>
        <dbReference type="ARBA" id="ARBA00023239"/>
    </source>
</evidence>
<feature type="binding site" evidence="10">
    <location>
        <position position="14"/>
    </location>
    <ligand>
        <name>Zn(2+)</name>
        <dbReference type="ChEBI" id="CHEBI:29105"/>
    </ligand>
</feature>
<evidence type="ECO:0000256" key="3">
    <source>
        <dbReference type="ARBA" id="ARBA00018141"/>
    </source>
</evidence>
<evidence type="ECO:0000256" key="4">
    <source>
        <dbReference type="ARBA" id="ARBA00022723"/>
    </source>
</evidence>
<dbReference type="PANTHER" id="PTHR12589:SF7">
    <property type="entry name" value="6-PYRUVOYL TETRAHYDROBIOPTERIN SYNTHASE"/>
    <property type="match status" value="1"/>
</dbReference>
<feature type="active site" description="Charge relay system" evidence="9">
    <location>
        <position position="80"/>
    </location>
</feature>
<name>A0A6M1ST71_9BACT</name>
<dbReference type="AlphaFoldDB" id="A0A6M1ST71"/>
<evidence type="ECO:0000256" key="1">
    <source>
        <dbReference type="ARBA" id="ARBA00005061"/>
    </source>
</evidence>
<evidence type="ECO:0000256" key="10">
    <source>
        <dbReference type="PIRSR" id="PIRSR006113-2"/>
    </source>
</evidence>
<keyword evidence="6 8" id="KW-0456">Lyase</keyword>
<dbReference type="GO" id="GO:0008616">
    <property type="term" value="P:tRNA queuosine(34) biosynthetic process"/>
    <property type="evidence" value="ECO:0007669"/>
    <property type="project" value="UniProtKB-KW"/>
</dbReference>
<dbReference type="UniPathway" id="UPA00391"/>
<dbReference type="GO" id="GO:0070497">
    <property type="term" value="F:6-carboxytetrahydropterin synthase activity"/>
    <property type="evidence" value="ECO:0007669"/>
    <property type="project" value="UniProtKB-EC"/>
</dbReference>
<feature type="active site" description="Charge relay system" evidence="9">
    <location>
        <position position="129"/>
    </location>
</feature>
<dbReference type="Proteomes" id="UP000473278">
    <property type="component" value="Unassembled WGS sequence"/>
</dbReference>
<accession>A0A6M1ST71</accession>
<evidence type="ECO:0000313" key="11">
    <source>
        <dbReference type="EMBL" id="NGP75992.1"/>
    </source>
</evidence>
<feature type="binding site" evidence="10">
    <location>
        <position position="39"/>
    </location>
    <ligand>
        <name>Zn(2+)</name>
        <dbReference type="ChEBI" id="CHEBI:29105"/>
    </ligand>
</feature>
<organism evidence="11 12">
    <name type="scientific">Halalkalibaculum roseum</name>
    <dbReference type="NCBI Taxonomy" id="2709311"/>
    <lineage>
        <taxon>Bacteria</taxon>
        <taxon>Pseudomonadati</taxon>
        <taxon>Balneolota</taxon>
        <taxon>Balneolia</taxon>
        <taxon>Balneolales</taxon>
        <taxon>Balneolaceae</taxon>
        <taxon>Halalkalibaculum</taxon>
    </lineage>
</organism>
<keyword evidence="4 8" id="KW-0479">Metal-binding</keyword>
<proteinExistence type="inferred from homology"/>
<dbReference type="PANTHER" id="PTHR12589">
    <property type="entry name" value="PYRUVOYL TETRAHYDROBIOPTERIN SYNTHASE"/>
    <property type="match status" value="1"/>
</dbReference>
<dbReference type="EC" id="4.-.-.-" evidence="8"/>
<dbReference type="Pfam" id="PF01242">
    <property type="entry name" value="PTPS"/>
    <property type="match status" value="1"/>
</dbReference>
<dbReference type="Gene3D" id="3.30.479.10">
    <property type="entry name" value="6-pyruvoyl tetrahydropterin synthase/QueD"/>
    <property type="match status" value="1"/>
</dbReference>
<protein>
    <recommendedName>
        <fullName evidence="3 8">6-carboxy-5,6,7,8-tetrahydropterin synthase</fullName>
        <ecNumber evidence="8">4.-.-.-</ecNumber>
    </recommendedName>
</protein>
<feature type="binding site" evidence="10">
    <location>
        <position position="41"/>
    </location>
    <ligand>
        <name>Zn(2+)</name>
        <dbReference type="ChEBI" id="CHEBI:29105"/>
    </ligand>
</feature>
<dbReference type="FunFam" id="3.30.479.10:FF:000003">
    <property type="entry name" value="6-pyruvoyl tetrahydrobiopterin synthase"/>
    <property type="match status" value="1"/>
</dbReference>
<dbReference type="InterPro" id="IPR007115">
    <property type="entry name" value="6-PTP_synth/QueD"/>
</dbReference>
<keyword evidence="8" id="KW-0671">Queuosine biosynthesis</keyword>
<evidence type="ECO:0000256" key="8">
    <source>
        <dbReference type="PIRNR" id="PIRNR006113"/>
    </source>
</evidence>
<feature type="active site" description="Proton acceptor" evidence="9">
    <location>
        <position position="33"/>
    </location>
</feature>
<comment type="caution">
    <text evidence="11">The sequence shown here is derived from an EMBL/GenBank/DDBJ whole genome shotgun (WGS) entry which is preliminary data.</text>
</comment>
<comment type="catalytic activity">
    <reaction evidence="7 8">
        <text>7,8-dihydroneopterin 3'-triphosphate + H2O = 6-carboxy-5,6,7,8-tetrahydropterin + triphosphate + acetaldehyde + 2 H(+)</text>
        <dbReference type="Rhea" id="RHEA:27966"/>
        <dbReference type="ChEBI" id="CHEBI:15343"/>
        <dbReference type="ChEBI" id="CHEBI:15377"/>
        <dbReference type="ChEBI" id="CHEBI:15378"/>
        <dbReference type="ChEBI" id="CHEBI:18036"/>
        <dbReference type="ChEBI" id="CHEBI:58462"/>
        <dbReference type="ChEBI" id="CHEBI:61032"/>
        <dbReference type="EC" id="4.1.2.50"/>
    </reaction>
</comment>
<evidence type="ECO:0000256" key="7">
    <source>
        <dbReference type="ARBA" id="ARBA00048807"/>
    </source>
</evidence>
<gene>
    <name evidence="11" type="ORF">G3570_05085</name>
</gene>
<keyword evidence="12" id="KW-1185">Reference proteome</keyword>
<evidence type="ECO:0000313" key="12">
    <source>
        <dbReference type="Proteomes" id="UP000473278"/>
    </source>
</evidence>
<comment type="pathway">
    <text evidence="1 8">Purine metabolism; 7-cyano-7-deazaguanine biosynthesis.</text>
</comment>
<comment type="cofactor">
    <cofactor evidence="8 10">
        <name>Zn(2+)</name>
        <dbReference type="ChEBI" id="CHEBI:29105"/>
    </cofactor>
    <text evidence="8 10">Binds 1 zinc ion per subunit.</text>
</comment>